<dbReference type="EMBL" id="JAUHHC010000004">
    <property type="protein sequence ID" value="MDN3921699.1"/>
    <property type="molecule type" value="Genomic_DNA"/>
</dbReference>
<dbReference type="Proteomes" id="UP001228044">
    <property type="component" value="Unassembled WGS sequence"/>
</dbReference>
<protein>
    <recommendedName>
        <fullName evidence="5">Big-1 domain-containing protein</fullName>
    </recommendedName>
</protein>
<feature type="compositionally biased region" description="Low complexity" evidence="1">
    <location>
        <begin position="36"/>
        <end position="51"/>
    </location>
</feature>
<feature type="chain" id="PRO_5045801904" description="Big-1 domain-containing protein" evidence="2">
    <location>
        <begin position="18"/>
        <end position="933"/>
    </location>
</feature>
<keyword evidence="4" id="KW-1185">Reference proteome</keyword>
<keyword evidence="2" id="KW-0732">Signal</keyword>
<evidence type="ECO:0000256" key="2">
    <source>
        <dbReference type="SAM" id="SignalP"/>
    </source>
</evidence>
<comment type="caution">
    <text evidence="3">The sequence shown here is derived from an EMBL/GenBank/DDBJ whole genome shotgun (WGS) entry which is preliminary data.</text>
</comment>
<accession>A0ABT8DTS9</accession>
<name>A0ABT8DTS9_9BURK</name>
<dbReference type="PROSITE" id="PS51257">
    <property type="entry name" value="PROKAR_LIPOPROTEIN"/>
    <property type="match status" value="1"/>
</dbReference>
<dbReference type="InterPro" id="IPR013783">
    <property type="entry name" value="Ig-like_fold"/>
</dbReference>
<feature type="region of interest" description="Disordered" evidence="1">
    <location>
        <begin position="30"/>
        <end position="51"/>
    </location>
</feature>
<dbReference type="Gene3D" id="2.60.40.10">
    <property type="entry name" value="Immunoglobulins"/>
    <property type="match status" value="1"/>
</dbReference>
<feature type="signal peptide" evidence="2">
    <location>
        <begin position="1"/>
        <end position="17"/>
    </location>
</feature>
<evidence type="ECO:0000256" key="1">
    <source>
        <dbReference type="SAM" id="MobiDB-lite"/>
    </source>
</evidence>
<evidence type="ECO:0000313" key="4">
    <source>
        <dbReference type="Proteomes" id="UP001228044"/>
    </source>
</evidence>
<dbReference type="SUPFAM" id="SSF49373">
    <property type="entry name" value="Invasin/intimin cell-adhesion fragments"/>
    <property type="match status" value="1"/>
</dbReference>
<evidence type="ECO:0008006" key="5">
    <source>
        <dbReference type="Google" id="ProtNLM"/>
    </source>
</evidence>
<organism evidence="3 4">
    <name type="scientific">Roseateles violae</name>
    <dbReference type="NCBI Taxonomy" id="3058042"/>
    <lineage>
        <taxon>Bacteria</taxon>
        <taxon>Pseudomonadati</taxon>
        <taxon>Pseudomonadota</taxon>
        <taxon>Betaproteobacteria</taxon>
        <taxon>Burkholderiales</taxon>
        <taxon>Sphaerotilaceae</taxon>
        <taxon>Roseateles</taxon>
    </lineage>
</organism>
<evidence type="ECO:0000313" key="3">
    <source>
        <dbReference type="EMBL" id="MDN3921699.1"/>
    </source>
</evidence>
<sequence length="933" mass="95948">MGYRSTLLALLASAAMAACGGGDIATGALSGNDKQSSNTAPSSPAASSPTPSVIASKLELADAQGAALSTPTLSQTETRYLKVTAQNSQPYKRVEVSLDSTALAVVTPSSRLTDEKGVALFTIAPASTSSNGAIKVTAKVDTDGAQVTNTLDLQVVPASTPPVTAAKLEFVDAQGLALTTPNLSQTDARYLKITAQNSQVSKRVEISLDNALAVVTPTAKLTSENGVALFTIAPASASANGAVRVTVKVDTDGAQITKTLDLQVIPAAQTPVVASKLELIDAQGKVLSNPGLSQTEPRSLKVTAQNSQAFKRVEISLDNALAVVTPSSKLTDEFGVALFTITPASIASNGVVKATARVNTDAAQVTNAMDLQVTPGKVSLTGLSATPMSVQLGQAITVGVNAQIDGVAAPQNSVSVAFSSSCGTATPDVVRVDGTGKASTVIQTQAAGACTVQANTTGLSAPLLAGYAVTPLPTPSAFGLKFVKADPQIIYMKDSVGPRTSLLTFKVFDYNGTGVAGQRVSFGFLNSKAVDFCGIAGNPVGSTGSNGEVSVRVCSGVQPSTVQVRATVDGSTISADSNLLTVQSGLPSQRFFDLGAAQLNFYVGAGFTDRFSGLTVPITVFAADRQGNPVPDGTPVIFVAEGGQINSNGQSSCIISAGRCSVDLIGQDYRPLGSRITGGDPRPGRVTVLAMADGEEHFIDKNDNNVYDEGVDEFEDLGRPFLDKDEDGIFTASYKNLQTDTLDGDASYAMVGEAEGTKDCPNNTNRGLSVANTCNATWNGSGVRADGRFYTPTKVRRAIVMVFSGGEIAYPNSSTVPLTSACGHSADSRSYDSTIPSNKRTALINCARNEMKVQLADRNGNPLPADAALKVAVRQTSSTGTCTASLGGSGTVVGNSTEPTLHQILLKDCSGGEFVDLSATVKAKTTTFTIAVP</sequence>
<reference evidence="3 4" key="1">
    <citation type="submission" date="2023-06" db="EMBL/GenBank/DDBJ databases">
        <title>Pelomonas sp. PFR6 16S ribosomal RNA gene Genome sequencing and assembly.</title>
        <authorList>
            <person name="Woo H."/>
        </authorList>
    </citation>
    <scope>NUCLEOTIDE SEQUENCE [LARGE SCALE GENOMIC DNA]</scope>
    <source>
        <strain evidence="3 4">PFR6</strain>
    </source>
</reference>
<gene>
    <name evidence="3" type="ORF">QWJ38_15505</name>
</gene>
<dbReference type="InterPro" id="IPR008964">
    <property type="entry name" value="Invasin/intimin_cell_adhesion"/>
</dbReference>
<proteinExistence type="predicted"/>